<comment type="similarity">
    <text evidence="1">Belongs to the 'GDXG' lipolytic enzyme family.</text>
</comment>
<dbReference type="Gramene" id="KRH50257">
    <property type="protein sequence ID" value="KRH50257"/>
    <property type="gene ID" value="GLYMA_07G211200"/>
</dbReference>
<dbReference type="SMR" id="A0A0R0J647"/>
<dbReference type="InParanoid" id="A0A0R0J647"/>
<evidence type="ECO:0000313" key="3">
    <source>
        <dbReference type="EMBL" id="KRH50257.1"/>
    </source>
</evidence>
<dbReference type="PANTHER" id="PTHR23024">
    <property type="entry name" value="ARYLACETAMIDE DEACETYLASE"/>
    <property type="match status" value="1"/>
</dbReference>
<dbReference type="AlphaFoldDB" id="A0A0R0J647"/>
<proteinExistence type="inferred from homology"/>
<evidence type="ECO:0000313" key="5">
    <source>
        <dbReference type="Proteomes" id="UP000008827"/>
    </source>
</evidence>
<organism evidence="3">
    <name type="scientific">Glycine max</name>
    <name type="common">Soybean</name>
    <name type="synonym">Glycine hispida</name>
    <dbReference type="NCBI Taxonomy" id="3847"/>
    <lineage>
        <taxon>Eukaryota</taxon>
        <taxon>Viridiplantae</taxon>
        <taxon>Streptophyta</taxon>
        <taxon>Embryophyta</taxon>
        <taxon>Tracheophyta</taxon>
        <taxon>Spermatophyta</taxon>
        <taxon>Magnoliopsida</taxon>
        <taxon>eudicotyledons</taxon>
        <taxon>Gunneridae</taxon>
        <taxon>Pentapetalae</taxon>
        <taxon>rosids</taxon>
        <taxon>fabids</taxon>
        <taxon>Fabales</taxon>
        <taxon>Fabaceae</taxon>
        <taxon>Papilionoideae</taxon>
        <taxon>50 kb inversion clade</taxon>
        <taxon>NPAAA clade</taxon>
        <taxon>indigoferoid/millettioid clade</taxon>
        <taxon>Phaseoleae</taxon>
        <taxon>Glycine</taxon>
        <taxon>Glycine subgen. Soja</taxon>
    </lineage>
</organism>
<protein>
    <recommendedName>
        <fullName evidence="2">Alpha/beta hydrolase fold-3 domain-containing protein</fullName>
    </recommendedName>
</protein>
<sequence length="325" mass="36527">MASTTTDDSEEVTYDLSPVLKVYKSGRIERLAGTAVLPPGLDPETNVESKDIVISEEHGISARLFIPKNTYTYPQKLPLLFYTHGGAFCIETPFSPNYHNLLNKVVSVVTIVYGNRKNYWLISKANVVAVSVHYRRASEHPVPTGHEDSWCALKWVASHVGANGVEECLNEHRRRNIASYLGIRVGTKGLLGVKLKGVVLVHPFFWGEEPFGSETNRPDQAKKIHDLWRFACPSESGSDDPIINPIKDPKLGKLACERLLLCVAEKDLVRDRGLYYKELLEKNGWFGVAEVVETKDEDHVFHLFKPNCENALVLIDQIVSFLKQD</sequence>
<evidence type="ECO:0000313" key="4">
    <source>
        <dbReference type="EnsemblPlants" id="KRH50257"/>
    </source>
</evidence>
<evidence type="ECO:0000256" key="1">
    <source>
        <dbReference type="ARBA" id="ARBA00010515"/>
    </source>
</evidence>
<dbReference type="Gene3D" id="3.40.50.1820">
    <property type="entry name" value="alpha/beta hydrolase"/>
    <property type="match status" value="2"/>
</dbReference>
<dbReference type="SUPFAM" id="SSF53474">
    <property type="entry name" value="alpha/beta-Hydrolases"/>
    <property type="match status" value="1"/>
</dbReference>
<dbReference type="EMBL" id="CM000840">
    <property type="protein sequence ID" value="KRH50257.1"/>
    <property type="molecule type" value="Genomic_DNA"/>
</dbReference>
<dbReference type="OMA" id="NCENALV"/>
<dbReference type="InterPro" id="IPR013094">
    <property type="entry name" value="AB_hydrolase_3"/>
</dbReference>
<gene>
    <name evidence="3" type="ORF">GLYMA_07G211200</name>
</gene>
<accession>A0A0R0J647</accession>
<evidence type="ECO:0000259" key="2">
    <source>
        <dbReference type="Pfam" id="PF07859"/>
    </source>
</evidence>
<dbReference type="EnsemblPlants" id="KRH50257">
    <property type="protein sequence ID" value="KRH50257"/>
    <property type="gene ID" value="GLYMA_07G211200"/>
</dbReference>
<reference evidence="3" key="3">
    <citation type="submission" date="2018-07" db="EMBL/GenBank/DDBJ databases">
        <title>WGS assembly of Glycine max.</title>
        <authorList>
            <person name="Schmutz J."/>
            <person name="Cannon S."/>
            <person name="Schlueter J."/>
            <person name="Ma J."/>
            <person name="Mitros T."/>
            <person name="Nelson W."/>
            <person name="Hyten D."/>
            <person name="Song Q."/>
            <person name="Thelen J."/>
            <person name="Cheng J."/>
            <person name="Xu D."/>
            <person name="Hellsten U."/>
            <person name="May G."/>
            <person name="Yu Y."/>
            <person name="Sakurai T."/>
            <person name="Umezawa T."/>
            <person name="Bhattacharyya M."/>
            <person name="Sandhu D."/>
            <person name="Valliyodan B."/>
            <person name="Lindquist E."/>
            <person name="Peto M."/>
            <person name="Grant D."/>
            <person name="Shu S."/>
            <person name="Goodstein D."/>
            <person name="Barry K."/>
            <person name="Futrell-Griggs M."/>
            <person name="Abernathy B."/>
            <person name="Du J."/>
            <person name="Tian Z."/>
            <person name="Zhu L."/>
            <person name="Gill N."/>
            <person name="Joshi T."/>
            <person name="Libault M."/>
            <person name="Sethuraman A."/>
            <person name="Zhang X."/>
            <person name="Shinozaki K."/>
            <person name="Nguyen H."/>
            <person name="Wing R."/>
            <person name="Cregan P."/>
            <person name="Specht J."/>
            <person name="Grimwood J."/>
            <person name="Rokhsar D."/>
            <person name="Stacey G."/>
            <person name="Shoemaker R."/>
            <person name="Jackson S."/>
        </authorList>
    </citation>
    <scope>NUCLEOTIDE SEQUENCE</scope>
    <source>
        <tissue evidence="3">Callus</tissue>
    </source>
</reference>
<feature type="domain" description="Alpha/beta hydrolase fold-3" evidence="2">
    <location>
        <begin position="123"/>
        <end position="162"/>
    </location>
</feature>
<dbReference type="GO" id="GO:0016787">
    <property type="term" value="F:hydrolase activity"/>
    <property type="evidence" value="ECO:0007669"/>
    <property type="project" value="InterPro"/>
</dbReference>
<dbReference type="Pfam" id="PF07859">
    <property type="entry name" value="Abhydrolase_3"/>
    <property type="match status" value="2"/>
</dbReference>
<feature type="domain" description="Alpha/beta hydrolase fold-3" evidence="2">
    <location>
        <begin position="176"/>
        <end position="302"/>
    </location>
</feature>
<dbReference type="InterPro" id="IPR029058">
    <property type="entry name" value="AB_hydrolase_fold"/>
</dbReference>
<reference evidence="3 4" key="1">
    <citation type="journal article" date="2010" name="Nature">
        <title>Genome sequence of the palaeopolyploid soybean.</title>
        <authorList>
            <person name="Schmutz J."/>
            <person name="Cannon S.B."/>
            <person name="Schlueter J."/>
            <person name="Ma J."/>
            <person name="Mitros T."/>
            <person name="Nelson W."/>
            <person name="Hyten D.L."/>
            <person name="Song Q."/>
            <person name="Thelen J.J."/>
            <person name="Cheng J."/>
            <person name="Xu D."/>
            <person name="Hellsten U."/>
            <person name="May G.D."/>
            <person name="Yu Y."/>
            <person name="Sakurai T."/>
            <person name="Umezawa T."/>
            <person name="Bhattacharyya M.K."/>
            <person name="Sandhu D."/>
            <person name="Valliyodan B."/>
            <person name="Lindquist E."/>
            <person name="Peto M."/>
            <person name="Grant D."/>
            <person name="Shu S."/>
            <person name="Goodstein D."/>
            <person name="Barry K."/>
            <person name="Futrell-Griggs M."/>
            <person name="Abernathy B."/>
            <person name="Du J."/>
            <person name="Tian Z."/>
            <person name="Zhu L."/>
            <person name="Gill N."/>
            <person name="Joshi T."/>
            <person name="Libault M."/>
            <person name="Sethuraman A."/>
            <person name="Zhang X.-C."/>
            <person name="Shinozaki K."/>
            <person name="Nguyen H.T."/>
            <person name="Wing R.A."/>
            <person name="Cregan P."/>
            <person name="Specht J."/>
            <person name="Grimwood J."/>
            <person name="Rokhsar D."/>
            <person name="Stacey G."/>
            <person name="Shoemaker R.C."/>
            <person name="Jackson S.A."/>
        </authorList>
    </citation>
    <scope>NUCLEOTIDE SEQUENCE [LARGE SCALE GENOMIC DNA]</scope>
    <source>
        <strain evidence="4">cv. Williams 82</strain>
        <tissue evidence="3">Callus</tissue>
    </source>
</reference>
<dbReference type="FunCoup" id="A0A0R0J647">
    <property type="interactions" value="654"/>
</dbReference>
<keyword evidence="5" id="KW-1185">Reference proteome</keyword>
<dbReference type="InterPro" id="IPR050466">
    <property type="entry name" value="Carboxylest/Gibb_receptor"/>
</dbReference>
<reference evidence="4" key="2">
    <citation type="submission" date="2018-02" db="UniProtKB">
        <authorList>
            <consortium name="EnsemblPlants"/>
        </authorList>
    </citation>
    <scope>IDENTIFICATION</scope>
    <source>
        <strain evidence="4">Williams 82</strain>
    </source>
</reference>
<dbReference type="PANTHER" id="PTHR23024:SF619">
    <property type="entry name" value="CXE CARBOXYLESTERASE"/>
    <property type="match status" value="1"/>
</dbReference>
<name>A0A0R0J647_SOYBN</name>
<dbReference type="Proteomes" id="UP000008827">
    <property type="component" value="Chromosome 7"/>
</dbReference>